<feature type="region of interest" description="Disordered" evidence="1">
    <location>
        <begin position="542"/>
        <end position="565"/>
    </location>
</feature>
<feature type="compositionally biased region" description="Basic and acidic residues" evidence="1">
    <location>
        <begin position="55"/>
        <end position="67"/>
    </location>
</feature>
<reference evidence="2" key="1">
    <citation type="submission" date="2025-08" db="UniProtKB">
        <authorList>
            <consortium name="Ensembl"/>
        </authorList>
    </citation>
    <scope>IDENTIFICATION</scope>
</reference>
<feature type="compositionally biased region" description="Basic and acidic residues" evidence="1">
    <location>
        <begin position="321"/>
        <end position="339"/>
    </location>
</feature>
<accession>A0A8B9DSS9</accession>
<keyword evidence="3" id="KW-1185">Reference proteome</keyword>
<feature type="region of interest" description="Disordered" evidence="1">
    <location>
        <begin position="1"/>
        <end position="26"/>
    </location>
</feature>
<dbReference type="PANTHER" id="PTHR14739:SF9">
    <property type="entry name" value="MICROTUBULE-ASSOCIATED PROTEIN 9"/>
    <property type="match status" value="1"/>
</dbReference>
<dbReference type="PANTHER" id="PTHR14739">
    <property type="entry name" value="MICROTUBULE-ASSOCIATED PROTEIN 9"/>
    <property type="match status" value="1"/>
</dbReference>
<feature type="region of interest" description="Disordered" evidence="1">
    <location>
        <begin position="55"/>
        <end position="100"/>
    </location>
</feature>
<organism evidence="2 3">
    <name type="scientific">Anser cygnoides</name>
    <name type="common">Swan goose</name>
    <dbReference type="NCBI Taxonomy" id="8845"/>
    <lineage>
        <taxon>Eukaryota</taxon>
        <taxon>Metazoa</taxon>
        <taxon>Chordata</taxon>
        <taxon>Craniata</taxon>
        <taxon>Vertebrata</taxon>
        <taxon>Euteleostomi</taxon>
        <taxon>Archelosauria</taxon>
        <taxon>Archosauria</taxon>
        <taxon>Dinosauria</taxon>
        <taxon>Saurischia</taxon>
        <taxon>Theropoda</taxon>
        <taxon>Coelurosauria</taxon>
        <taxon>Aves</taxon>
        <taxon>Neognathae</taxon>
        <taxon>Galloanserae</taxon>
        <taxon>Anseriformes</taxon>
        <taxon>Anatidae</taxon>
        <taxon>Anserinae</taxon>
        <taxon>Anser</taxon>
    </lineage>
</organism>
<evidence type="ECO:0000313" key="2">
    <source>
        <dbReference type="Ensembl" id="ENSACDP00005010954.1"/>
    </source>
</evidence>
<proteinExistence type="predicted"/>
<dbReference type="AlphaFoldDB" id="A0A8B9DSS9"/>
<name>A0A8B9DSS9_ANSCY</name>
<protein>
    <recommendedName>
        <fullName evidence="4">Microtubule-associated protein 9</fullName>
    </recommendedName>
</protein>
<feature type="compositionally biased region" description="Low complexity" evidence="1">
    <location>
        <begin position="386"/>
        <end position="396"/>
    </location>
</feature>
<dbReference type="GO" id="GO:0090307">
    <property type="term" value="P:mitotic spindle assembly"/>
    <property type="evidence" value="ECO:0007669"/>
    <property type="project" value="TreeGrafter"/>
</dbReference>
<feature type="compositionally biased region" description="Basic and acidic residues" evidence="1">
    <location>
        <begin position="169"/>
        <end position="181"/>
    </location>
</feature>
<feature type="region of interest" description="Disordered" evidence="1">
    <location>
        <begin position="169"/>
        <end position="408"/>
    </location>
</feature>
<dbReference type="GO" id="GO:1902412">
    <property type="term" value="P:regulation of mitotic cytokinesis"/>
    <property type="evidence" value="ECO:0007669"/>
    <property type="project" value="TreeGrafter"/>
</dbReference>
<dbReference type="Ensembl" id="ENSACDT00005013131.1">
    <property type="protein sequence ID" value="ENSACDP00005010954.1"/>
    <property type="gene ID" value="ENSACDG00005007976.1"/>
</dbReference>
<dbReference type="InterPro" id="IPR026106">
    <property type="entry name" value="MAP9"/>
</dbReference>
<feature type="compositionally biased region" description="Basic residues" evidence="1">
    <location>
        <begin position="182"/>
        <end position="191"/>
    </location>
</feature>
<feature type="compositionally biased region" description="Basic and acidic residues" evidence="1">
    <location>
        <begin position="215"/>
        <end position="229"/>
    </location>
</feature>
<sequence length="700" mass="79673">MPGQGGGRRAGARRGAAQGELQEAISANAAREQTAVYSDDSESEEVAILNGIVEECRKSSSDADSTKKSVAFESPLSDDGTSQKAADLENEGADDLTLSFHERKLQQKTLSESENIQDDRINEVCCLESKNEDNDRKNNEEHSAAELQCPMSEIDHCNDLPMPELKKERKAVTLDQKEKKPIPKPRVHKTRNTSASGGCYKASPQPRSVWRKSGPMKDSEFSRSEEKITRRSGLSSFSAPSSLTSLNTRASSEKKVLAESRGPEGPWLESISPPFTINFTSHNERSGDSNLLMCGETPLSQDERKDTSPSVIEAMITTAYEKTKKSEKSTDDSSDKKENFVQGHIVTDTVQEASVDGQSEHVESKNTSEDFVQKQSETKATVLQKSKPSSCRSLSSAHLKKKGKAVPSATAVSPQYLGTLKVLENKHLQKNSREFDKADSLRAAVFQNWLEKKRALLLELKRNEKKKAENLRINTEEKEGVKRKEAIAAFEAWKAMKAEEAKKLSEKKKLEELKKKKAEEQNAEKIEAAQKAFEKWKERKTEYLREQSRKEKQSERIRKKKEEELVEEKKKDNISAVEKWNEKKKEYIKQKKAEKILERRKQEIQQTKKDEKDKKAIEEYERWLKKTERREQLERQQKKLQAAYGDEVHSPWSPPDLLFHLLIHHLHWHNTELFEKLFVSCHEEECNVTVTIAFNLGSAM</sequence>
<feature type="compositionally biased region" description="Low complexity" evidence="1">
    <location>
        <begin position="232"/>
        <end position="246"/>
    </location>
</feature>
<dbReference type="GO" id="GO:0000235">
    <property type="term" value="C:astral microtubule"/>
    <property type="evidence" value="ECO:0007669"/>
    <property type="project" value="TreeGrafter"/>
</dbReference>
<reference evidence="2" key="2">
    <citation type="submission" date="2025-09" db="UniProtKB">
        <authorList>
            <consortium name="Ensembl"/>
        </authorList>
    </citation>
    <scope>IDENTIFICATION</scope>
</reference>
<feature type="compositionally biased region" description="Basic and acidic residues" evidence="1">
    <location>
        <begin position="251"/>
        <end position="262"/>
    </location>
</feature>
<dbReference type="Proteomes" id="UP000694521">
    <property type="component" value="Unplaced"/>
</dbReference>
<evidence type="ECO:0000256" key="1">
    <source>
        <dbReference type="SAM" id="MobiDB-lite"/>
    </source>
</evidence>
<feature type="compositionally biased region" description="Polar residues" evidence="1">
    <location>
        <begin position="373"/>
        <end position="384"/>
    </location>
</feature>
<feature type="compositionally biased region" description="Basic and acidic residues" evidence="1">
    <location>
        <begin position="358"/>
        <end position="372"/>
    </location>
</feature>
<evidence type="ECO:0008006" key="4">
    <source>
        <dbReference type="Google" id="ProtNLM"/>
    </source>
</evidence>
<dbReference type="GO" id="GO:0000281">
    <property type="term" value="P:mitotic cytokinesis"/>
    <property type="evidence" value="ECO:0007669"/>
    <property type="project" value="InterPro"/>
</dbReference>
<dbReference type="GO" id="GO:0008017">
    <property type="term" value="F:microtubule binding"/>
    <property type="evidence" value="ECO:0007669"/>
    <property type="project" value="TreeGrafter"/>
</dbReference>
<evidence type="ECO:0000313" key="3">
    <source>
        <dbReference type="Proteomes" id="UP000694521"/>
    </source>
</evidence>